<organism evidence="2 3">
    <name type="scientific">Paenibacillus lycopersici</name>
    <dbReference type="NCBI Taxonomy" id="2704462"/>
    <lineage>
        <taxon>Bacteria</taxon>
        <taxon>Bacillati</taxon>
        <taxon>Bacillota</taxon>
        <taxon>Bacilli</taxon>
        <taxon>Bacillales</taxon>
        <taxon>Paenibacillaceae</taxon>
        <taxon>Paenibacillus</taxon>
    </lineage>
</organism>
<protein>
    <submittedName>
        <fullName evidence="2">Extracellular solute-binding protein</fullName>
    </submittedName>
</protein>
<accession>A0A6C0G422</accession>
<keyword evidence="3" id="KW-1185">Reference proteome</keyword>
<evidence type="ECO:0000256" key="1">
    <source>
        <dbReference type="SAM" id="SignalP"/>
    </source>
</evidence>
<feature type="signal peptide" evidence="1">
    <location>
        <begin position="1"/>
        <end position="29"/>
    </location>
</feature>
<dbReference type="RefSeq" id="WP_162357919.1">
    <property type="nucleotide sequence ID" value="NZ_CP048209.1"/>
</dbReference>
<dbReference type="PROSITE" id="PS51257">
    <property type="entry name" value="PROKAR_LIPOPROTEIN"/>
    <property type="match status" value="1"/>
</dbReference>
<dbReference type="KEGG" id="plyc:GXP70_16925"/>
<feature type="chain" id="PRO_5038626262" evidence="1">
    <location>
        <begin position="30"/>
        <end position="597"/>
    </location>
</feature>
<sequence length="597" mass="64900">MNGRATIRRAVTLGIAAILAAALGGCSGAGGGAGDFGSGGSGSAEKGAARLADTVGGQAADLGSSGKAEADSSIAGTAAQKPITLKVELNSTGKDFESTEVYDEITRMTGVTMDIQTYDEQKFKVELAGGNLPDIIQVPNKNIKELIEGNNILPLDDLVKAYGPDIAQPVLARSLDYIRRFWSDGKNKLYMVPVQVGSSGFGFQQETGLNVRWDYYKELGYPRIRSIDDMVNVIAEMVQRHPETEDGSKTYGVSMWNDWGTWSIRSIGLITGGGVYDVNTGQLVNDYTDPDHSAVWDMARFLYLAQQRGILDPDAFTAKYNDIVAEASKGTLLSAFATWPFAYVNAELLRQGPDKGFVTLPLDWGFTNVGGSTVAGWSDRAWAITSNCKDPGRAMALINFLVSEQGSRLIASGIQGRHWDYADGVPQMKPETAALAAEGGDSWKRTGIGMFANQQGFTDHVVTNDGGIVNLFESPEMYKAKMNSLYEDYDRHYGVTYPAEAYKRLVEQGKVKTLDQVPQDILNAMPPKPDDIIRIQSKLDELLMKGMPVVVLGSANDAEFAVNEQKLIDQLVDAGADRYFAWFKRAFEETKAKMGRG</sequence>
<dbReference type="PANTHER" id="PTHR43649:SF12">
    <property type="entry name" value="DIACETYLCHITOBIOSE BINDING PROTEIN DASA"/>
    <property type="match status" value="1"/>
</dbReference>
<dbReference type="Gene3D" id="3.40.190.10">
    <property type="entry name" value="Periplasmic binding protein-like II"/>
    <property type="match status" value="2"/>
</dbReference>
<dbReference type="Pfam" id="PF01547">
    <property type="entry name" value="SBP_bac_1"/>
    <property type="match status" value="1"/>
</dbReference>
<gene>
    <name evidence="2" type="ORF">GXP70_16925</name>
</gene>
<keyword evidence="1" id="KW-0732">Signal</keyword>
<dbReference type="SUPFAM" id="SSF53850">
    <property type="entry name" value="Periplasmic binding protein-like II"/>
    <property type="match status" value="1"/>
</dbReference>
<dbReference type="PANTHER" id="PTHR43649">
    <property type="entry name" value="ARABINOSE-BINDING PROTEIN-RELATED"/>
    <property type="match status" value="1"/>
</dbReference>
<dbReference type="AlphaFoldDB" id="A0A6C0G422"/>
<evidence type="ECO:0000313" key="3">
    <source>
        <dbReference type="Proteomes" id="UP000476064"/>
    </source>
</evidence>
<name>A0A6C0G422_9BACL</name>
<reference evidence="2 3" key="1">
    <citation type="submission" date="2020-01" db="EMBL/GenBank/DDBJ databases">
        <title>Paenibacillus sp. nov., isolated from tomato rhizosphere.</title>
        <authorList>
            <person name="Weon H.-Y."/>
            <person name="Lee S.A."/>
        </authorList>
    </citation>
    <scope>NUCLEOTIDE SEQUENCE [LARGE SCALE GENOMIC DNA]</scope>
    <source>
        <strain evidence="2 3">12200R-189</strain>
    </source>
</reference>
<dbReference type="Proteomes" id="UP000476064">
    <property type="component" value="Chromosome"/>
</dbReference>
<evidence type="ECO:0000313" key="2">
    <source>
        <dbReference type="EMBL" id="QHT61480.1"/>
    </source>
</evidence>
<dbReference type="InterPro" id="IPR006059">
    <property type="entry name" value="SBP"/>
</dbReference>
<proteinExistence type="predicted"/>
<dbReference type="EMBL" id="CP048209">
    <property type="protein sequence ID" value="QHT61480.1"/>
    <property type="molecule type" value="Genomic_DNA"/>
</dbReference>
<dbReference type="InterPro" id="IPR050490">
    <property type="entry name" value="Bact_solute-bd_prot1"/>
</dbReference>